<gene>
    <name evidence="3" type="ORF">BQ2448_3869</name>
</gene>
<keyword evidence="4" id="KW-1185">Reference proteome</keyword>
<evidence type="ECO:0000313" key="4">
    <source>
        <dbReference type="Proteomes" id="UP000198372"/>
    </source>
</evidence>
<dbReference type="InterPro" id="IPR005123">
    <property type="entry name" value="Oxoglu/Fe-dep_dioxygenase_dom"/>
</dbReference>
<accession>A0A238FET1</accession>
<dbReference type="EMBL" id="FMSP01000009">
    <property type="protein sequence ID" value="SCV72332.1"/>
    <property type="molecule type" value="Genomic_DNA"/>
</dbReference>
<sequence length="245" mass="26709">MTASSLFGSDEGTDEGSDATSAEPQPPSSSQGLDGRRTLPPPPDPSSTPTTRTAPGGLYHFPHAIPIELQTLLVQNITTALPLSMNQNQLMYFKHLPPALDPLLSHLEAELATYNLPTEILDDLMGHPNSDRQAIINLYGPGMGIAPHVDLPHRYSSVILGVSLLGTTVMDFVLTDDPGKRFEMVIRPGDVYVLSGQSRYVWTHGIELRHSDWIDGEERKRGLRISVTLRRMKEGGHVVGAESAT</sequence>
<dbReference type="Proteomes" id="UP000198372">
    <property type="component" value="Unassembled WGS sequence"/>
</dbReference>
<dbReference type="PROSITE" id="PS51471">
    <property type="entry name" value="FE2OG_OXY"/>
    <property type="match status" value="1"/>
</dbReference>
<dbReference type="GO" id="GO:0006631">
    <property type="term" value="P:fatty acid metabolic process"/>
    <property type="evidence" value="ECO:0007669"/>
    <property type="project" value="TreeGrafter"/>
</dbReference>
<dbReference type="OrthoDB" id="412814at2759"/>
<evidence type="ECO:0000256" key="1">
    <source>
        <dbReference type="SAM" id="MobiDB-lite"/>
    </source>
</evidence>
<feature type="compositionally biased region" description="Polar residues" evidence="1">
    <location>
        <begin position="18"/>
        <end position="31"/>
    </location>
</feature>
<dbReference type="InterPro" id="IPR032870">
    <property type="entry name" value="ALKBH7-like"/>
</dbReference>
<dbReference type="InterPro" id="IPR037151">
    <property type="entry name" value="AlkB-like_sf"/>
</dbReference>
<feature type="domain" description="Fe2OG dioxygenase" evidence="2">
    <location>
        <begin position="127"/>
        <end position="233"/>
    </location>
</feature>
<dbReference type="PANTHER" id="PTHR21052:SF0">
    <property type="entry name" value="ALPHA-KETOGLUTARATE-DEPENDENT DIOXYGENASE ALKB HOMOLOG 7, MITOCHONDRIAL"/>
    <property type="match status" value="1"/>
</dbReference>
<dbReference type="GO" id="GO:0016706">
    <property type="term" value="F:2-oxoglutarate-dependent dioxygenase activity"/>
    <property type="evidence" value="ECO:0007669"/>
    <property type="project" value="TreeGrafter"/>
</dbReference>
<dbReference type="AlphaFoldDB" id="A0A238FET1"/>
<evidence type="ECO:0000259" key="2">
    <source>
        <dbReference type="PROSITE" id="PS51471"/>
    </source>
</evidence>
<dbReference type="Gene3D" id="2.60.120.590">
    <property type="entry name" value="Alpha-ketoglutarate-dependent dioxygenase AlkB-like"/>
    <property type="match status" value="1"/>
</dbReference>
<reference evidence="4" key="1">
    <citation type="submission" date="2016-09" db="EMBL/GenBank/DDBJ databases">
        <authorList>
            <person name="Jeantristanb JTB J.-T."/>
            <person name="Ricardo R."/>
        </authorList>
    </citation>
    <scope>NUCLEOTIDE SEQUENCE [LARGE SCALE GENOMIC DNA]</scope>
</reference>
<dbReference type="GO" id="GO:0005759">
    <property type="term" value="C:mitochondrial matrix"/>
    <property type="evidence" value="ECO:0007669"/>
    <property type="project" value="TreeGrafter"/>
</dbReference>
<dbReference type="InterPro" id="IPR027450">
    <property type="entry name" value="AlkB-like"/>
</dbReference>
<protein>
    <submittedName>
        <fullName evidence="3">BQ2448_3869 protein</fullName>
    </submittedName>
</protein>
<dbReference type="PANTHER" id="PTHR21052">
    <property type="entry name" value="SPERMATOGENESIS ASSOCIATED 11-RELATED"/>
    <property type="match status" value="1"/>
</dbReference>
<organism evidence="3 4">
    <name type="scientific">Microbotryum intermedium</name>
    <dbReference type="NCBI Taxonomy" id="269621"/>
    <lineage>
        <taxon>Eukaryota</taxon>
        <taxon>Fungi</taxon>
        <taxon>Dikarya</taxon>
        <taxon>Basidiomycota</taxon>
        <taxon>Pucciniomycotina</taxon>
        <taxon>Microbotryomycetes</taxon>
        <taxon>Microbotryales</taxon>
        <taxon>Microbotryaceae</taxon>
        <taxon>Microbotryum</taxon>
    </lineage>
</organism>
<feature type="region of interest" description="Disordered" evidence="1">
    <location>
        <begin position="1"/>
        <end position="59"/>
    </location>
</feature>
<evidence type="ECO:0000313" key="3">
    <source>
        <dbReference type="EMBL" id="SCV72332.1"/>
    </source>
</evidence>
<dbReference type="SUPFAM" id="SSF51197">
    <property type="entry name" value="Clavaminate synthase-like"/>
    <property type="match status" value="1"/>
</dbReference>
<dbReference type="GO" id="GO:0006974">
    <property type="term" value="P:DNA damage response"/>
    <property type="evidence" value="ECO:0007669"/>
    <property type="project" value="InterPro"/>
</dbReference>
<name>A0A238FET1_9BASI</name>
<dbReference type="Pfam" id="PF13532">
    <property type="entry name" value="2OG-FeII_Oxy_2"/>
    <property type="match status" value="1"/>
</dbReference>
<proteinExistence type="predicted"/>